<reference evidence="1 2" key="1">
    <citation type="submission" date="2019-09" db="EMBL/GenBank/DDBJ databases">
        <title>YIM 48816 draft genome.</title>
        <authorList>
            <person name="Jiang L."/>
        </authorList>
    </citation>
    <scope>NUCLEOTIDE SEQUENCE [LARGE SCALE GENOMIC DNA]</scope>
    <source>
        <strain evidence="1 2">YIM 48816</strain>
    </source>
</reference>
<dbReference type="RefSeq" id="WP_150998570.1">
    <property type="nucleotide sequence ID" value="NZ_BPQY01000134.1"/>
</dbReference>
<protein>
    <submittedName>
        <fullName evidence="1">Uncharacterized protein</fullName>
    </submittedName>
</protein>
<dbReference type="EMBL" id="VZZK01000005">
    <property type="protein sequence ID" value="KAB1080370.1"/>
    <property type="molecule type" value="Genomic_DNA"/>
</dbReference>
<evidence type="ECO:0000313" key="2">
    <source>
        <dbReference type="Proteomes" id="UP000474159"/>
    </source>
</evidence>
<dbReference type="OrthoDB" id="7999442at2"/>
<sequence length="66" mass="7059">MRPTQKLARILAVRVGEEIELAIATERGETLKVLASSDQIDMLVDELEDVLNSPSEPGTSGPPEAA</sequence>
<accession>A0A6L3T1C2</accession>
<comment type="caution">
    <text evidence="1">The sequence shown here is derived from an EMBL/GenBank/DDBJ whole genome shotgun (WGS) entry which is preliminary data.</text>
</comment>
<dbReference type="AlphaFoldDB" id="A0A6L3T1C2"/>
<dbReference type="Proteomes" id="UP000474159">
    <property type="component" value="Unassembled WGS sequence"/>
</dbReference>
<proteinExistence type="predicted"/>
<gene>
    <name evidence="1" type="ORF">F6X53_06640</name>
</gene>
<organism evidence="1 2">
    <name type="scientific">Methylobacterium soli</name>
    <dbReference type="NCBI Taxonomy" id="553447"/>
    <lineage>
        <taxon>Bacteria</taxon>
        <taxon>Pseudomonadati</taxon>
        <taxon>Pseudomonadota</taxon>
        <taxon>Alphaproteobacteria</taxon>
        <taxon>Hyphomicrobiales</taxon>
        <taxon>Methylobacteriaceae</taxon>
        <taxon>Methylobacterium</taxon>
    </lineage>
</organism>
<evidence type="ECO:0000313" key="1">
    <source>
        <dbReference type="EMBL" id="KAB1080370.1"/>
    </source>
</evidence>
<name>A0A6L3T1C2_9HYPH</name>
<keyword evidence="2" id="KW-1185">Reference proteome</keyword>